<dbReference type="InterPro" id="IPR051217">
    <property type="entry name" value="Insect_Cuticle_Struc_Prot"/>
</dbReference>
<dbReference type="InterPro" id="IPR031311">
    <property type="entry name" value="CHIT_BIND_RR_consensus"/>
</dbReference>
<keyword evidence="1 2" id="KW-0193">Cuticle</keyword>
<evidence type="ECO:0000256" key="1">
    <source>
        <dbReference type="ARBA" id="ARBA00022460"/>
    </source>
</evidence>
<keyword evidence="4" id="KW-1185">Reference proteome</keyword>
<dbReference type="OrthoDB" id="6515190at2759"/>
<dbReference type="GO" id="GO:0031012">
    <property type="term" value="C:extracellular matrix"/>
    <property type="evidence" value="ECO:0007669"/>
    <property type="project" value="TreeGrafter"/>
</dbReference>
<gene>
    <name evidence="3" type="ORF">NEZAVI_LOCUS2310</name>
</gene>
<dbReference type="GO" id="GO:0005615">
    <property type="term" value="C:extracellular space"/>
    <property type="evidence" value="ECO:0007669"/>
    <property type="project" value="TreeGrafter"/>
</dbReference>
<sequence length="229" mass="23710">MERWLGSVYKERILALLQLSPTMAFKVAALLAVIAAAQAQILRPAVAPVAYAANAPYAYGAAPYAYGASPYGYAAPSPLAVARAPLTVARAPLAATRTPYAAAADPYYDPNPSYDFSYSVNDAVTGDSKTQSESRQGDVVQGSYSLLEADGTRRVVDYTADPVNGFNAAVRKEGTVAPALAPAAVPVPVAAPAPVAIAARAYSPFAARSYAAPAVVGSTFTSPYSSYAY</sequence>
<organism evidence="3 4">
    <name type="scientific">Nezara viridula</name>
    <name type="common">Southern green stink bug</name>
    <name type="synonym">Cimex viridulus</name>
    <dbReference type="NCBI Taxonomy" id="85310"/>
    <lineage>
        <taxon>Eukaryota</taxon>
        <taxon>Metazoa</taxon>
        <taxon>Ecdysozoa</taxon>
        <taxon>Arthropoda</taxon>
        <taxon>Hexapoda</taxon>
        <taxon>Insecta</taxon>
        <taxon>Pterygota</taxon>
        <taxon>Neoptera</taxon>
        <taxon>Paraneoptera</taxon>
        <taxon>Hemiptera</taxon>
        <taxon>Heteroptera</taxon>
        <taxon>Panheteroptera</taxon>
        <taxon>Pentatomomorpha</taxon>
        <taxon>Pentatomoidea</taxon>
        <taxon>Pentatomidae</taxon>
        <taxon>Pentatominae</taxon>
        <taxon>Nezara</taxon>
    </lineage>
</organism>
<evidence type="ECO:0000256" key="2">
    <source>
        <dbReference type="PROSITE-ProRule" id="PRU00497"/>
    </source>
</evidence>
<dbReference type="Pfam" id="PF00379">
    <property type="entry name" value="Chitin_bind_4"/>
    <property type="match status" value="1"/>
</dbReference>
<name>A0A9P0E5J5_NEZVI</name>
<dbReference type="PROSITE" id="PS51155">
    <property type="entry name" value="CHIT_BIND_RR_2"/>
    <property type="match status" value="1"/>
</dbReference>
<evidence type="ECO:0000313" key="3">
    <source>
        <dbReference type="EMBL" id="CAH1391265.1"/>
    </source>
</evidence>
<accession>A0A9P0E5J5</accession>
<reference evidence="3" key="1">
    <citation type="submission" date="2022-01" db="EMBL/GenBank/DDBJ databases">
        <authorList>
            <person name="King R."/>
        </authorList>
    </citation>
    <scope>NUCLEOTIDE SEQUENCE</scope>
</reference>
<dbReference type="PROSITE" id="PS00233">
    <property type="entry name" value="CHIT_BIND_RR_1"/>
    <property type="match status" value="1"/>
</dbReference>
<dbReference type="AlphaFoldDB" id="A0A9P0E5J5"/>
<dbReference type="PRINTS" id="PR00947">
    <property type="entry name" value="CUTICLE"/>
</dbReference>
<dbReference type="InterPro" id="IPR000618">
    <property type="entry name" value="Insect_cuticle"/>
</dbReference>
<protein>
    <submittedName>
        <fullName evidence="3">Uncharacterized protein</fullName>
    </submittedName>
</protein>
<evidence type="ECO:0000313" key="4">
    <source>
        <dbReference type="Proteomes" id="UP001152798"/>
    </source>
</evidence>
<dbReference type="PANTHER" id="PTHR12236">
    <property type="entry name" value="STRUCTURAL CONTITUENT OF CUTICLE"/>
    <property type="match status" value="1"/>
</dbReference>
<dbReference type="PANTHER" id="PTHR12236:SF86">
    <property type="entry name" value="CCP84AC-RELATED"/>
    <property type="match status" value="1"/>
</dbReference>
<proteinExistence type="predicted"/>
<dbReference type="Proteomes" id="UP001152798">
    <property type="component" value="Chromosome 1"/>
</dbReference>
<dbReference type="GO" id="GO:0042302">
    <property type="term" value="F:structural constituent of cuticle"/>
    <property type="evidence" value="ECO:0007669"/>
    <property type="project" value="UniProtKB-UniRule"/>
</dbReference>
<dbReference type="EMBL" id="OV725077">
    <property type="protein sequence ID" value="CAH1391265.1"/>
    <property type="molecule type" value="Genomic_DNA"/>
</dbReference>